<feature type="transmembrane region" description="Helical" evidence="5">
    <location>
        <begin position="1096"/>
        <end position="1116"/>
    </location>
</feature>
<dbReference type="Gene3D" id="3.40.50.2300">
    <property type="match status" value="2"/>
</dbReference>
<name>A0AAU9IDR9_9CILI</name>
<dbReference type="AlphaFoldDB" id="A0AAU9IDR9"/>
<accession>A0AAU9IDR9</accession>
<feature type="transmembrane region" description="Helical" evidence="5">
    <location>
        <begin position="974"/>
        <end position="995"/>
    </location>
</feature>
<evidence type="ECO:0000313" key="7">
    <source>
        <dbReference type="EMBL" id="CAG9309864.1"/>
    </source>
</evidence>
<dbReference type="GO" id="GO:0016020">
    <property type="term" value="C:membrane"/>
    <property type="evidence" value="ECO:0007669"/>
    <property type="project" value="UniProtKB-SubCell"/>
</dbReference>
<keyword evidence="8" id="KW-1185">Reference proteome</keyword>
<dbReference type="Proteomes" id="UP001162131">
    <property type="component" value="Unassembled WGS sequence"/>
</dbReference>
<keyword evidence="4 5" id="KW-0472">Membrane</keyword>
<reference evidence="7" key="1">
    <citation type="submission" date="2021-09" db="EMBL/GenBank/DDBJ databases">
        <authorList>
            <consortium name="AG Swart"/>
            <person name="Singh M."/>
            <person name="Singh A."/>
            <person name="Seah K."/>
            <person name="Emmerich C."/>
        </authorList>
    </citation>
    <scope>NUCLEOTIDE SEQUENCE</scope>
    <source>
        <strain evidence="7">ATCC30299</strain>
    </source>
</reference>
<feature type="transmembrane region" description="Helical" evidence="5">
    <location>
        <begin position="918"/>
        <end position="946"/>
    </location>
</feature>
<feature type="transmembrane region" description="Helical" evidence="5">
    <location>
        <begin position="1068"/>
        <end position="1090"/>
    </location>
</feature>
<evidence type="ECO:0000259" key="6">
    <source>
        <dbReference type="Pfam" id="PF01094"/>
    </source>
</evidence>
<dbReference type="EMBL" id="CAJZBQ010000001">
    <property type="protein sequence ID" value="CAG9309864.1"/>
    <property type="molecule type" value="Genomic_DNA"/>
</dbReference>
<evidence type="ECO:0000256" key="1">
    <source>
        <dbReference type="ARBA" id="ARBA00004370"/>
    </source>
</evidence>
<proteinExistence type="predicted"/>
<evidence type="ECO:0000313" key="8">
    <source>
        <dbReference type="Proteomes" id="UP001162131"/>
    </source>
</evidence>
<sequence length="1190" mass="136537">MLIALLLAKICLASQLTVGIVYSHFTDLDFASNLTTLVKNNLEDELEVNLMYFDSLLDESKAKYSPDIIFDLTFSTTLSEWIKKFAEDKKIIIASIHSDTQAHSDWEFFIHNSWKNQIEALYGIISYFNWQTFIVISDDISNKNSEMFSNYFKDKDYRWYFFSNGNNENSANLFIGKVIQPIGIRNIVLLNQGESAKLLLKALEEKSLLINGTGIIVGSEGSWGLNSNGIIAYVESGLEMADSYYSYQGLAFIKFLKIILNLEFSSDLSLFQKLNNYYSREAENLRKNRSPALPDLLKNSSCYEISSLKTDCLPPNLFAVDNHPISNFTLLNTKNNQKIISGNIFEGNLTTLAPLSFPGDSLIIPNSPFTYINIWYDNGLGLSAGILYTLFYWKSVHSLEGFEIASTELLCSGNTHHQNLCFSHALSTPAVGFITSLFSSESVSFIHTLRSLNCSIPNVSPYSPSDALQNKSDFPEFMTIMKDIKFNAKVMLDLAVVFRWQNFIVLYDDINDLDCQYFISLIEQFNMKTATKFNIKIANSPDMRKMNTTYTLDKYSQWKGWFKSLISLNVRLYVIFLNVPSWYHVVESFYDAGLRRGDAIFLSNGRVAYSLTWETDTSQISKLIELLYGSVVVFHAEWFGEYGKKLENGYLKEYGGSSVFSCYSFDATMLLLHGIEFTIRQGQNIKDSQALNINMRKQKFLGCSGIISIESDGNQRSLPTIGIHNVRWDNSTQLLYEELVGIYDTNSLQLITLFQSILWYDNSTITPTDSIAYENGCPFPESKIYHSEKGASILYGISVAIIALVIVESFFIWKKFLMRINIEKLIVPARIHFEDYFLMGILAVDFFQFISQGPGIIELNVWLSKICNYSLINFNSSIAGDMYWVYLCSAMSISCYLVFTAFILFFGFNNFEIWIVRYIRNIALFLMPIIGYVLFVPVVTILLSIFECDKGIGSNISDSFIKYDCTVYCWKHNYSVWAVLSIISMTVFIPLALFFRNYYENINSHINIKTRPIFIIEKTVFQVIIIIMNKTVKNYDEALHGLCCVILLTMLIFLCFKSSPYNYGRMNCWLIISYFAILWNFILSSLYWLIRFDNWIVWFIIEWLVWLLLIIAGIIYQWKLLPSLLLTDKGIDIAIFLKFGLGSQISAKEINKMKKETVDNNYLGISKTPNFDEMSNVSSYRLNQHSDFDN</sequence>
<protein>
    <recommendedName>
        <fullName evidence="6">Receptor ligand binding region domain-containing protein</fullName>
    </recommendedName>
</protein>
<comment type="subcellular location">
    <subcellularLocation>
        <location evidence="1">Membrane</location>
    </subcellularLocation>
</comment>
<dbReference type="Pfam" id="PF01094">
    <property type="entry name" value="ANF_receptor"/>
    <property type="match status" value="1"/>
</dbReference>
<evidence type="ECO:0000256" key="2">
    <source>
        <dbReference type="ARBA" id="ARBA00022692"/>
    </source>
</evidence>
<evidence type="ECO:0000256" key="5">
    <source>
        <dbReference type="SAM" id="Phobius"/>
    </source>
</evidence>
<feature type="transmembrane region" description="Helical" evidence="5">
    <location>
        <begin position="1038"/>
        <end position="1056"/>
    </location>
</feature>
<keyword evidence="3 5" id="KW-1133">Transmembrane helix</keyword>
<organism evidence="7 8">
    <name type="scientific">Blepharisma stoltei</name>
    <dbReference type="NCBI Taxonomy" id="1481888"/>
    <lineage>
        <taxon>Eukaryota</taxon>
        <taxon>Sar</taxon>
        <taxon>Alveolata</taxon>
        <taxon>Ciliophora</taxon>
        <taxon>Postciliodesmatophora</taxon>
        <taxon>Heterotrichea</taxon>
        <taxon>Heterotrichida</taxon>
        <taxon>Blepharismidae</taxon>
        <taxon>Blepharisma</taxon>
    </lineage>
</organism>
<gene>
    <name evidence="7" type="ORF">BSTOLATCC_MIC79</name>
</gene>
<dbReference type="InterPro" id="IPR001828">
    <property type="entry name" value="ANF_lig-bd_rcpt"/>
</dbReference>
<evidence type="ECO:0000256" key="3">
    <source>
        <dbReference type="ARBA" id="ARBA00022989"/>
    </source>
</evidence>
<comment type="caution">
    <text evidence="7">The sequence shown here is derived from an EMBL/GenBank/DDBJ whole genome shotgun (WGS) entry which is preliminary data.</text>
</comment>
<evidence type="ECO:0000256" key="4">
    <source>
        <dbReference type="ARBA" id="ARBA00023136"/>
    </source>
</evidence>
<feature type="domain" description="Receptor ligand binding region" evidence="6">
    <location>
        <begin position="438"/>
        <end position="714"/>
    </location>
</feature>
<dbReference type="InterPro" id="IPR028082">
    <property type="entry name" value="Peripla_BP_I"/>
</dbReference>
<keyword evidence="2 5" id="KW-0812">Transmembrane</keyword>
<dbReference type="SUPFAM" id="SSF53822">
    <property type="entry name" value="Periplasmic binding protein-like I"/>
    <property type="match status" value="2"/>
</dbReference>
<feature type="transmembrane region" description="Helical" evidence="5">
    <location>
        <begin position="793"/>
        <end position="813"/>
    </location>
</feature>
<feature type="transmembrane region" description="Helical" evidence="5">
    <location>
        <begin position="883"/>
        <end position="906"/>
    </location>
</feature>